<evidence type="ECO:0000313" key="2">
    <source>
        <dbReference type="EMBL" id="VAX27852.1"/>
    </source>
</evidence>
<proteinExistence type="predicted"/>
<protein>
    <submittedName>
        <fullName evidence="2">Glutamate racemase</fullName>
        <ecNumber evidence="2">5.1.1.3</ecNumber>
    </submittedName>
</protein>
<reference evidence="2" key="1">
    <citation type="submission" date="2018-06" db="EMBL/GenBank/DDBJ databases">
        <authorList>
            <person name="Zhirakovskaya E."/>
        </authorList>
    </citation>
    <scope>NUCLEOTIDE SEQUENCE</scope>
</reference>
<dbReference type="InterPro" id="IPR001920">
    <property type="entry name" value="Asp/Glu_race"/>
</dbReference>
<dbReference type="EC" id="5.1.1.3" evidence="2"/>
<name>A0A3B1CI05_9ZZZZ</name>
<evidence type="ECO:0000256" key="1">
    <source>
        <dbReference type="ARBA" id="ARBA00023235"/>
    </source>
</evidence>
<dbReference type="AlphaFoldDB" id="A0A3B1CI05"/>
<dbReference type="SUPFAM" id="SSF53681">
    <property type="entry name" value="Aspartate/glutamate racemase"/>
    <property type="match status" value="2"/>
</dbReference>
<keyword evidence="1 2" id="KW-0413">Isomerase</keyword>
<dbReference type="PROSITE" id="PS00923">
    <property type="entry name" value="ASP_GLU_RACEMASE_1"/>
    <property type="match status" value="1"/>
</dbReference>
<gene>
    <name evidence="2" type="ORF">MNBD_IGNAVI01-1953</name>
</gene>
<sequence length="506" mass="57392">MYKSIKIFFSVFIIVIVASCSQNQELKKTTIQDDILTNKKSFFYIDVKNYPKKDKKLPIGIFDSGTGGLTVLDAIVNSDQFNNSDHSFTRNGDKKRDFDEEAFIYLGDKANMPYGEYAGNNKTDLLKEHVIKDMQFLLGKRYYRTKSNAHPRADKQPIKALVIACNTATAYGKNDIEAFIKRAGLDLKVIGVIGAGVRGALETIDKNEDAAIGIMATAGTVASNGYPNTVIEQKEKLGYTGKIESYQQAGIGLAAAVDGEIDYLNPDLTAPRDDYRGPSLTKEKAKIDKSILNRYGFDYSKNHILLKGTKDNPTEIQLNSIKNYIAYHVISLLEKVKASGTKNKLKGVILGCTHYPFFMKEFQAEYDRAYNLKESGKYVYRNFMAKKVKLIDPAVNTAKELYAYLDESQLFNNGDIMKSEFYISVPNILNRNNVFDKNGNFTYEYKYGRKAGYIQEYVKRVPFSRRSLSNDLIERLSEQIPFTFKLIESFDQNNPKTEFLSEKERI</sequence>
<dbReference type="GO" id="GO:0009252">
    <property type="term" value="P:peptidoglycan biosynthetic process"/>
    <property type="evidence" value="ECO:0007669"/>
    <property type="project" value="TreeGrafter"/>
</dbReference>
<dbReference type="GO" id="GO:0008881">
    <property type="term" value="F:glutamate racemase activity"/>
    <property type="evidence" value="ECO:0007669"/>
    <property type="project" value="UniProtKB-EC"/>
</dbReference>
<dbReference type="InterPro" id="IPR018187">
    <property type="entry name" value="Asp/Glu_racemase_AS_1"/>
</dbReference>
<dbReference type="Gene3D" id="3.40.50.1860">
    <property type="match status" value="2"/>
</dbReference>
<dbReference type="PROSITE" id="PS51257">
    <property type="entry name" value="PROKAR_LIPOPROTEIN"/>
    <property type="match status" value="1"/>
</dbReference>
<dbReference type="EMBL" id="UOGD01000396">
    <property type="protein sequence ID" value="VAX27852.1"/>
    <property type="molecule type" value="Genomic_DNA"/>
</dbReference>
<dbReference type="PANTHER" id="PTHR21198:SF3">
    <property type="entry name" value="GLUTAMATE RACEMASE"/>
    <property type="match status" value="1"/>
</dbReference>
<dbReference type="PANTHER" id="PTHR21198">
    <property type="entry name" value="GLUTAMATE RACEMASE"/>
    <property type="match status" value="1"/>
</dbReference>
<organism evidence="2">
    <name type="scientific">hydrothermal vent metagenome</name>
    <dbReference type="NCBI Taxonomy" id="652676"/>
    <lineage>
        <taxon>unclassified sequences</taxon>
        <taxon>metagenomes</taxon>
        <taxon>ecological metagenomes</taxon>
    </lineage>
</organism>
<accession>A0A3B1CI05</accession>